<dbReference type="GeneID" id="20364518"/>
<dbReference type="KEGG" id="fpu:FPSE_05900"/>
<dbReference type="AlphaFoldDB" id="K3VI49"/>
<evidence type="ECO:0000313" key="2">
    <source>
        <dbReference type="EMBL" id="EKJ73939.1"/>
    </source>
</evidence>
<evidence type="ECO:0000313" key="3">
    <source>
        <dbReference type="Proteomes" id="UP000007978"/>
    </source>
</evidence>
<dbReference type="eggNOG" id="ENOG502R9UP">
    <property type="taxonomic scope" value="Eukaryota"/>
</dbReference>
<protein>
    <submittedName>
        <fullName evidence="2">Uncharacterized protein</fullName>
    </submittedName>
</protein>
<dbReference type="EMBL" id="AFNW01000125">
    <property type="protein sequence ID" value="EKJ73939.1"/>
    <property type="molecule type" value="Genomic_DNA"/>
</dbReference>
<dbReference type="OrthoDB" id="5033985at2759"/>
<sequence>MGGKTSKPLYQGTPGGSQETNQKETKGDTGQELAKEFASKLSLGPSKKEGRRHAPAQQGHKCEARTGAKERAKAGPSEKSLPGSQEVNGEADPTSYGSSADTPFHTDEVNAAVAVLTLITDICKQAPNPSIEEQRQLLAIFEQMPYLLTLEARRRYGEEVVLAVQFLTTVYDHPESVNWGAIESFDDLQLTLESLKRFGSRTEARPREGPYGEFIV</sequence>
<name>K3VI49_FUSPC</name>
<accession>K3VI49</accession>
<feature type="compositionally biased region" description="Basic and acidic residues" evidence="1">
    <location>
        <begin position="60"/>
        <end position="73"/>
    </location>
</feature>
<dbReference type="HOGENOM" id="CLU_111208_0_0_1"/>
<comment type="caution">
    <text evidence="2">The sequence shown here is derived from an EMBL/GenBank/DDBJ whole genome shotgun (WGS) entry which is preliminary data.</text>
</comment>
<evidence type="ECO:0000256" key="1">
    <source>
        <dbReference type="SAM" id="MobiDB-lite"/>
    </source>
</evidence>
<keyword evidence="3" id="KW-1185">Reference proteome</keyword>
<organism evidence="2 3">
    <name type="scientific">Fusarium pseudograminearum (strain CS3096)</name>
    <name type="common">Wheat and barley crown-rot fungus</name>
    <dbReference type="NCBI Taxonomy" id="1028729"/>
    <lineage>
        <taxon>Eukaryota</taxon>
        <taxon>Fungi</taxon>
        <taxon>Dikarya</taxon>
        <taxon>Ascomycota</taxon>
        <taxon>Pezizomycotina</taxon>
        <taxon>Sordariomycetes</taxon>
        <taxon>Hypocreomycetidae</taxon>
        <taxon>Hypocreales</taxon>
        <taxon>Nectriaceae</taxon>
        <taxon>Fusarium</taxon>
    </lineage>
</organism>
<dbReference type="Proteomes" id="UP000007978">
    <property type="component" value="Chromosome 4"/>
</dbReference>
<gene>
    <name evidence="2" type="ORF">FPSE_05900</name>
</gene>
<feature type="compositionally biased region" description="Basic and acidic residues" evidence="1">
    <location>
        <begin position="21"/>
        <end position="38"/>
    </location>
</feature>
<reference evidence="2 3" key="1">
    <citation type="journal article" date="2012" name="PLoS Pathog.">
        <title>Comparative pathogenomics reveals horizontally acquired novel virulence genes in fungi infecting cereal hosts.</title>
        <authorList>
            <person name="Gardiner D.M."/>
            <person name="McDonald M.C."/>
            <person name="Covarelli L."/>
            <person name="Solomon P.S."/>
            <person name="Rusu A.G."/>
            <person name="Marshall M."/>
            <person name="Kazan K."/>
            <person name="Chakraborty S."/>
            <person name="McDonald B.A."/>
            <person name="Manners J.M."/>
        </authorList>
    </citation>
    <scope>NUCLEOTIDE SEQUENCE [LARGE SCALE GENOMIC DNA]</scope>
    <source>
        <strain evidence="2 3">CS3096</strain>
    </source>
</reference>
<feature type="region of interest" description="Disordered" evidence="1">
    <location>
        <begin position="1"/>
        <end position="103"/>
    </location>
</feature>
<dbReference type="RefSeq" id="XP_009257293.1">
    <property type="nucleotide sequence ID" value="XM_009259018.1"/>
</dbReference>
<proteinExistence type="predicted"/>